<evidence type="ECO:0000259" key="7">
    <source>
        <dbReference type="PROSITE" id="PS50023"/>
    </source>
</evidence>
<dbReference type="PROSITE" id="PS50238">
    <property type="entry name" value="RHOGAP"/>
    <property type="match status" value="1"/>
</dbReference>
<dbReference type="InterPro" id="IPR001781">
    <property type="entry name" value="Znf_LIM"/>
</dbReference>
<dbReference type="GO" id="GO:0007165">
    <property type="term" value="P:signal transduction"/>
    <property type="evidence" value="ECO:0007669"/>
    <property type="project" value="InterPro"/>
</dbReference>
<organism evidence="10 11">
    <name type="scientific">Mycena sanguinolenta</name>
    <dbReference type="NCBI Taxonomy" id="230812"/>
    <lineage>
        <taxon>Eukaryota</taxon>
        <taxon>Fungi</taxon>
        <taxon>Dikarya</taxon>
        <taxon>Basidiomycota</taxon>
        <taxon>Agaricomycotina</taxon>
        <taxon>Agaricomycetes</taxon>
        <taxon>Agaricomycetidae</taxon>
        <taxon>Agaricales</taxon>
        <taxon>Marasmiineae</taxon>
        <taxon>Mycenaceae</taxon>
        <taxon>Mycena</taxon>
    </lineage>
</organism>
<feature type="compositionally biased region" description="Polar residues" evidence="6">
    <location>
        <begin position="324"/>
        <end position="351"/>
    </location>
</feature>
<dbReference type="InterPro" id="IPR000198">
    <property type="entry name" value="RhoGAP_dom"/>
</dbReference>
<evidence type="ECO:0000259" key="8">
    <source>
        <dbReference type="PROSITE" id="PS50081"/>
    </source>
</evidence>
<keyword evidence="5" id="KW-0175">Coiled coil</keyword>
<dbReference type="Pfam" id="PF00620">
    <property type="entry name" value="RhoGAP"/>
    <property type="match status" value="1"/>
</dbReference>
<dbReference type="SUPFAM" id="SSF48350">
    <property type="entry name" value="GTPase activation domain, GAP"/>
    <property type="match status" value="1"/>
</dbReference>
<dbReference type="Gene3D" id="1.10.555.10">
    <property type="entry name" value="Rho GTPase activation protein"/>
    <property type="match status" value="1"/>
</dbReference>
<dbReference type="FunFam" id="1.10.555.10:FF:000043">
    <property type="entry name" value="Rho GTPase activator Rga"/>
    <property type="match status" value="1"/>
</dbReference>
<evidence type="ECO:0000256" key="5">
    <source>
        <dbReference type="SAM" id="Coils"/>
    </source>
</evidence>
<protein>
    <submittedName>
        <fullName evidence="10">Signal transducer</fullName>
    </submittedName>
</protein>
<proteinExistence type="predicted"/>
<keyword evidence="2 4" id="KW-0479">Metal-binding</keyword>
<dbReference type="InterPro" id="IPR008936">
    <property type="entry name" value="Rho_GTPase_activation_prot"/>
</dbReference>
<dbReference type="CDD" id="cd00159">
    <property type="entry name" value="RhoGAP"/>
    <property type="match status" value="1"/>
</dbReference>
<feature type="compositionally biased region" description="Basic and acidic residues" evidence="6">
    <location>
        <begin position="932"/>
        <end position="941"/>
    </location>
</feature>
<feature type="compositionally biased region" description="Low complexity" evidence="6">
    <location>
        <begin position="174"/>
        <end position="196"/>
    </location>
</feature>
<dbReference type="PANTHER" id="PTHR23176:SF128">
    <property type="entry name" value="RHO GTPASE-ACTIVATING PROTEIN RGD1"/>
    <property type="match status" value="1"/>
</dbReference>
<comment type="caution">
    <text evidence="10">The sequence shown here is derived from an EMBL/GenBank/DDBJ whole genome shotgun (WGS) entry which is preliminary data.</text>
</comment>
<keyword evidence="4" id="KW-0440">LIM domain</keyword>
<dbReference type="Gene3D" id="2.10.110.10">
    <property type="entry name" value="Cysteine Rich Protein"/>
    <property type="match status" value="2"/>
</dbReference>
<dbReference type="SMART" id="SM00324">
    <property type="entry name" value="RhoGAP"/>
    <property type="match status" value="1"/>
</dbReference>
<evidence type="ECO:0000259" key="9">
    <source>
        <dbReference type="PROSITE" id="PS50238"/>
    </source>
</evidence>
<dbReference type="PROSITE" id="PS50023">
    <property type="entry name" value="LIM_DOMAIN_2"/>
    <property type="match status" value="1"/>
</dbReference>
<feature type="compositionally biased region" description="Polar residues" evidence="6">
    <location>
        <begin position="527"/>
        <end position="537"/>
    </location>
</feature>
<evidence type="ECO:0000256" key="1">
    <source>
        <dbReference type="ARBA" id="ARBA00022468"/>
    </source>
</evidence>
<dbReference type="SMART" id="SM00132">
    <property type="entry name" value="LIM"/>
    <property type="match status" value="2"/>
</dbReference>
<feature type="domain" description="Phorbol-ester/DAG-type" evidence="8">
    <location>
        <begin position="996"/>
        <end position="1043"/>
    </location>
</feature>
<feature type="region of interest" description="Disordered" evidence="6">
    <location>
        <begin position="633"/>
        <end position="656"/>
    </location>
</feature>
<feature type="compositionally biased region" description="Polar residues" evidence="6">
    <location>
        <begin position="383"/>
        <end position="397"/>
    </location>
</feature>
<dbReference type="PROSITE" id="PS00478">
    <property type="entry name" value="LIM_DOMAIN_1"/>
    <property type="match status" value="2"/>
</dbReference>
<sequence length="1261" mass="138187">MLATMNAPVDSSPVDLDDRICPGCKRSAVTEQGGLVVAFGQSFFHVDCFKCAKCGDQVTADTNLLLLSDGSPICANCSYSCNVCHNPILDEAIMTGDDSYHAHCFKCKVCKNRIDELVFAKTSQGIYCMKCHNERMIKIRKHTQRKAEREKAASAQGGSTNSQERERNRPQPSPGLGPSDFPGSSSSASAPQGTRSRPPDVRSPPKQRSGPYISDAFEAGDPSYKQNGSATPQALPSPSLERDEPTSALVFHPPPDTRSNTTKKSTLPLPPSTPSEGNSGSRRKSFDDGVRPLNALFPQDDLAPAASGLTVSTSRKDKRRSINPGLSLNNFDSALASSNPRPASPTLSPLSATFGKPSSRPSTPRDTSGNSSPRPENYPASGSRPNSASSNTHASSPRTPPDRDLSSDQTVVMSPTSRPDVILESVPPRKNSQNATRPTPEYRLSVTADGRRPSVDRPPSRSNDKVAQTPSQKEIRRHPTTVVRLPPPPKEPSSYPTHSPAYPASPLSDDAEASAVAQLDSSDDMSESSPVEHTSHSTFIAPALPPIRFSMTTADFSELFNAAEAQKPTSLKQLANISEDLDGQVPMTPPPTATSIYSASTTPTSDATFTVNHSVDSLSTRCRVWARSPQHPLDDEFGHEGTRVRSASESRSQQPTARVTITRAESANAVPSVKNDQASVVTLRLQEALADAQERGATQLRLDRAFVEAVLAAMEARDMEYSSLKARFDGVKRASKQYIDGLTVAQTEYDSELKARRDAEAGDTRRQELRQQISKDLHDNLSGLEHDLSKLKVERDMALAEVEELAATKQSSAEAPSSNLGRSLTVRLDNIKKQYQRDLIPLREERENLTREIAELKGVRDVFLEETTVLNARNEELAQLSAQYARRMVPIPETPQKPQPATPMRSQQAQQSSQLLNTLTPSATGSSSSASDDTHESRFKVQVEAPTPSKGKVFKWPGSRTREVMPTPATTPAPEPRQNAPEPRQQQQQQKAAANSHNFQQLSILRFTRCDHCADKMWGSQLRCTTCNISVHVRCVNHVQVSCSQQSGSGPEEELPPSMFGRDLTEQVHADAARGGDRQVPIIVEKCIDAVEELAMDYEGIYRKTGGSGQSKAITQLFERGDYAAFDLRDSDRFNDICSVTSVLKTYFRSLPIPLLTFDLHDHFMSAVQVREPVTKQKNLLELVNKLPAEHYFTLRRLMMHLNRVHERSEKNLMTARNLGVVFGPTLMRSRDPGAEFSDMAGKALSVEWFIENAPQIFPPS</sequence>
<dbReference type="InterPro" id="IPR050729">
    <property type="entry name" value="Rho-GAP"/>
</dbReference>
<dbReference type="OrthoDB" id="79452at2759"/>
<feature type="compositionally biased region" description="Low complexity" evidence="6">
    <location>
        <begin position="976"/>
        <end position="995"/>
    </location>
</feature>
<evidence type="ECO:0000256" key="3">
    <source>
        <dbReference type="ARBA" id="ARBA00022833"/>
    </source>
</evidence>
<accession>A0A8H6ZBU8</accession>
<feature type="compositionally biased region" description="Basic and acidic residues" evidence="6">
    <location>
        <begin position="633"/>
        <end position="648"/>
    </location>
</feature>
<dbReference type="PANTHER" id="PTHR23176">
    <property type="entry name" value="RHO/RAC/CDC GTPASE-ACTIVATING PROTEIN"/>
    <property type="match status" value="1"/>
</dbReference>
<dbReference type="GO" id="GO:0005737">
    <property type="term" value="C:cytoplasm"/>
    <property type="evidence" value="ECO:0007669"/>
    <property type="project" value="TreeGrafter"/>
</dbReference>
<evidence type="ECO:0000313" key="10">
    <source>
        <dbReference type="EMBL" id="KAF7376073.1"/>
    </source>
</evidence>
<dbReference type="Gene3D" id="3.30.60.20">
    <property type="match status" value="1"/>
</dbReference>
<dbReference type="SUPFAM" id="SSF57889">
    <property type="entry name" value="Cysteine-rich domain"/>
    <property type="match status" value="1"/>
</dbReference>
<reference evidence="10" key="1">
    <citation type="submission" date="2020-05" db="EMBL/GenBank/DDBJ databases">
        <title>Mycena genomes resolve the evolution of fungal bioluminescence.</title>
        <authorList>
            <person name="Tsai I.J."/>
        </authorList>
    </citation>
    <scope>NUCLEOTIDE SEQUENCE</scope>
    <source>
        <strain evidence="10">160909Yilan</strain>
    </source>
</reference>
<feature type="compositionally biased region" description="Pro residues" evidence="6">
    <location>
        <begin position="892"/>
        <end position="901"/>
    </location>
</feature>
<name>A0A8H6ZBU8_9AGAR</name>
<feature type="domain" description="LIM zinc-binding" evidence="7">
    <location>
        <begin position="79"/>
        <end position="138"/>
    </location>
</feature>
<dbReference type="EMBL" id="JACAZH010000001">
    <property type="protein sequence ID" value="KAF7376073.1"/>
    <property type="molecule type" value="Genomic_DNA"/>
</dbReference>
<dbReference type="CDD" id="cd09395">
    <property type="entry name" value="LIM2_Rga"/>
    <property type="match status" value="1"/>
</dbReference>
<keyword evidence="11" id="KW-1185">Reference proteome</keyword>
<dbReference type="SMART" id="SM00109">
    <property type="entry name" value="C1"/>
    <property type="match status" value="1"/>
</dbReference>
<dbReference type="GO" id="GO:0005096">
    <property type="term" value="F:GTPase activator activity"/>
    <property type="evidence" value="ECO:0007669"/>
    <property type="project" value="UniProtKB-KW"/>
</dbReference>
<dbReference type="PROSITE" id="PS00479">
    <property type="entry name" value="ZF_DAG_PE_1"/>
    <property type="match status" value="1"/>
</dbReference>
<keyword evidence="1" id="KW-0343">GTPase activation</keyword>
<feature type="domain" description="Rho-GAP" evidence="9">
    <location>
        <begin position="1062"/>
        <end position="1258"/>
    </location>
</feature>
<dbReference type="InterPro" id="IPR046349">
    <property type="entry name" value="C1-like_sf"/>
</dbReference>
<gene>
    <name evidence="10" type="ORF">MSAN_00022100</name>
</gene>
<feature type="region of interest" description="Disordered" evidence="6">
    <location>
        <begin position="892"/>
        <end position="996"/>
    </location>
</feature>
<dbReference type="GO" id="GO:0046872">
    <property type="term" value="F:metal ion binding"/>
    <property type="evidence" value="ECO:0007669"/>
    <property type="project" value="UniProtKB-KW"/>
</dbReference>
<dbReference type="Proteomes" id="UP000623467">
    <property type="component" value="Unassembled WGS sequence"/>
</dbReference>
<feature type="region of interest" description="Disordered" evidence="6">
    <location>
        <begin position="141"/>
        <end position="537"/>
    </location>
</feature>
<feature type="compositionally biased region" description="Low complexity" evidence="6">
    <location>
        <begin position="357"/>
        <end position="368"/>
    </location>
</feature>
<evidence type="ECO:0000256" key="2">
    <source>
        <dbReference type="ARBA" id="ARBA00022723"/>
    </source>
</evidence>
<dbReference type="Pfam" id="PF00130">
    <property type="entry name" value="C1_1"/>
    <property type="match status" value="1"/>
</dbReference>
<feature type="coiled-coil region" evidence="5">
    <location>
        <begin position="832"/>
        <end position="866"/>
    </location>
</feature>
<feature type="coiled-coil region" evidence="5">
    <location>
        <begin position="774"/>
        <end position="808"/>
    </location>
</feature>
<dbReference type="InterPro" id="IPR002219">
    <property type="entry name" value="PKC_DAG/PE"/>
</dbReference>
<evidence type="ECO:0000256" key="6">
    <source>
        <dbReference type="SAM" id="MobiDB-lite"/>
    </source>
</evidence>
<feature type="compositionally biased region" description="Basic and acidic residues" evidence="6">
    <location>
        <begin position="449"/>
        <end position="464"/>
    </location>
</feature>
<dbReference type="Pfam" id="PF00412">
    <property type="entry name" value="LIM"/>
    <property type="match status" value="2"/>
</dbReference>
<feature type="compositionally biased region" description="Polar residues" evidence="6">
    <location>
        <begin position="407"/>
        <end position="417"/>
    </location>
</feature>
<feature type="compositionally biased region" description="Low complexity" evidence="6">
    <location>
        <begin position="922"/>
        <end position="931"/>
    </location>
</feature>
<dbReference type="AlphaFoldDB" id="A0A8H6ZBU8"/>
<dbReference type="PROSITE" id="PS50081">
    <property type="entry name" value="ZF_DAG_PE_2"/>
    <property type="match status" value="1"/>
</dbReference>
<evidence type="ECO:0000256" key="4">
    <source>
        <dbReference type="PROSITE-ProRule" id="PRU00125"/>
    </source>
</evidence>
<evidence type="ECO:0000313" key="11">
    <source>
        <dbReference type="Proteomes" id="UP000623467"/>
    </source>
</evidence>
<keyword evidence="3 4" id="KW-0862">Zinc</keyword>
<feature type="compositionally biased region" description="Polar residues" evidence="6">
    <location>
        <begin position="224"/>
        <end position="236"/>
    </location>
</feature>
<dbReference type="CDD" id="cd09394">
    <property type="entry name" value="LIM1_Rga"/>
    <property type="match status" value="1"/>
</dbReference>